<comment type="subcellular location">
    <subcellularLocation>
        <location evidence="1">Nucleus</location>
    </subcellularLocation>
</comment>
<keyword evidence="4" id="KW-0805">Transcription regulation</keyword>
<evidence type="ECO:0000313" key="8">
    <source>
        <dbReference type="EMBL" id="SSX32373.1"/>
    </source>
</evidence>
<evidence type="ECO:0000256" key="2">
    <source>
        <dbReference type="ARBA" id="ARBA00007117"/>
    </source>
</evidence>
<evidence type="ECO:0000256" key="6">
    <source>
        <dbReference type="ARBA" id="ARBA00023242"/>
    </source>
</evidence>
<keyword evidence="5" id="KW-0804">Transcription</keyword>
<reference evidence="8" key="1">
    <citation type="submission" date="2018-07" db="EMBL/GenBank/DDBJ databases">
        <authorList>
            <person name="Quirk P.G."/>
            <person name="Krulwich T.A."/>
        </authorList>
    </citation>
    <scope>NUCLEOTIDE SEQUENCE</scope>
</reference>
<dbReference type="GO" id="GO:0035267">
    <property type="term" value="C:NuA4 histone acetyltransferase complex"/>
    <property type="evidence" value="ECO:0007669"/>
    <property type="project" value="TreeGrafter"/>
</dbReference>
<evidence type="ECO:0000256" key="1">
    <source>
        <dbReference type="ARBA" id="ARBA00004123"/>
    </source>
</evidence>
<dbReference type="PANTHER" id="PTHR13581:SF5">
    <property type="entry name" value="MRG_MORF4L-BINDING PROTEIN"/>
    <property type="match status" value="1"/>
</dbReference>
<dbReference type="GO" id="GO:0005634">
    <property type="term" value="C:nucleus"/>
    <property type="evidence" value="ECO:0007669"/>
    <property type="project" value="UniProtKB-SubCell"/>
</dbReference>
<keyword evidence="3" id="KW-0156">Chromatin regulator</keyword>
<dbReference type="PANTHER" id="PTHR13581">
    <property type="entry name" value="MRG-BINDING PROTEIN"/>
    <property type="match status" value="1"/>
</dbReference>
<keyword evidence="6" id="KW-0539">Nucleus</keyword>
<gene>
    <name evidence="8" type="primary">CSON004899</name>
</gene>
<feature type="compositionally biased region" description="Low complexity" evidence="7">
    <location>
        <begin position="124"/>
        <end position="139"/>
    </location>
</feature>
<dbReference type="AlphaFoldDB" id="A0A336MUB1"/>
<protein>
    <submittedName>
        <fullName evidence="8">CSON004899 protein</fullName>
    </submittedName>
</protein>
<feature type="compositionally biased region" description="Polar residues" evidence="7">
    <location>
        <begin position="155"/>
        <end position="164"/>
    </location>
</feature>
<dbReference type="EMBL" id="UFQT01002004">
    <property type="protein sequence ID" value="SSX32373.1"/>
    <property type="molecule type" value="Genomic_DNA"/>
</dbReference>
<organism evidence="8">
    <name type="scientific">Culicoides sonorensis</name>
    <name type="common">Biting midge</name>
    <dbReference type="NCBI Taxonomy" id="179676"/>
    <lineage>
        <taxon>Eukaryota</taxon>
        <taxon>Metazoa</taxon>
        <taxon>Ecdysozoa</taxon>
        <taxon>Arthropoda</taxon>
        <taxon>Hexapoda</taxon>
        <taxon>Insecta</taxon>
        <taxon>Pterygota</taxon>
        <taxon>Neoptera</taxon>
        <taxon>Endopterygota</taxon>
        <taxon>Diptera</taxon>
        <taxon>Nematocera</taxon>
        <taxon>Chironomoidea</taxon>
        <taxon>Ceratopogonidae</taxon>
        <taxon>Ceratopogoninae</taxon>
        <taxon>Culicoides</taxon>
        <taxon>Monoculicoides</taxon>
    </lineage>
</organism>
<feature type="compositionally biased region" description="Polar residues" evidence="7">
    <location>
        <begin position="185"/>
        <end position="203"/>
    </location>
</feature>
<evidence type="ECO:0000256" key="5">
    <source>
        <dbReference type="ARBA" id="ARBA00023163"/>
    </source>
</evidence>
<evidence type="ECO:0000256" key="7">
    <source>
        <dbReference type="SAM" id="MobiDB-lite"/>
    </source>
</evidence>
<dbReference type="GO" id="GO:0006357">
    <property type="term" value="P:regulation of transcription by RNA polymerase II"/>
    <property type="evidence" value="ECO:0007669"/>
    <property type="project" value="TreeGrafter"/>
</dbReference>
<dbReference type="Pfam" id="PF07904">
    <property type="entry name" value="Eaf7"/>
    <property type="match status" value="1"/>
</dbReference>
<accession>A0A336MUB1</accession>
<feature type="compositionally biased region" description="Low complexity" evidence="7">
    <location>
        <begin position="165"/>
        <end position="177"/>
    </location>
</feature>
<dbReference type="VEuPathDB" id="VectorBase:CSON004899"/>
<dbReference type="GO" id="GO:0006325">
    <property type="term" value="P:chromatin organization"/>
    <property type="evidence" value="ECO:0007669"/>
    <property type="project" value="UniProtKB-KW"/>
</dbReference>
<proteinExistence type="inferred from homology"/>
<feature type="region of interest" description="Disordered" evidence="7">
    <location>
        <begin position="98"/>
        <end position="210"/>
    </location>
</feature>
<sequence length="210" mass="23012">MKMAVSTPIDFSWDVEDEIQLFFGLEGLRPFGHNKHFNMALLVDRLSSKIPGKDINSSILWAKLKSMYNLATLDEQEPFPTDLETEIDFTLPESFLNKPASVSGDVSGSTEDISQQEKDESSSKSESASHSSTPVSSVSTGGQLAVVKEIEGSRTRNSTPARQLTETSTSNTGNESSSEPKRTRASTSVQPKRTRASTSTNFHHQILIKS</sequence>
<evidence type="ECO:0000256" key="3">
    <source>
        <dbReference type="ARBA" id="ARBA00022853"/>
    </source>
</evidence>
<evidence type="ECO:0000256" key="4">
    <source>
        <dbReference type="ARBA" id="ARBA00023015"/>
    </source>
</evidence>
<dbReference type="InterPro" id="IPR012423">
    <property type="entry name" value="Eaf7/MRGBP"/>
</dbReference>
<comment type="similarity">
    <text evidence="2">Belongs to the EAF7 family.</text>
</comment>
<name>A0A336MUB1_CULSO</name>